<dbReference type="OrthoDB" id="3360032at2759"/>
<comment type="caution">
    <text evidence="3">The sequence shown here is derived from an EMBL/GenBank/DDBJ whole genome shotgun (WGS) entry which is preliminary data.</text>
</comment>
<dbReference type="AlphaFoldDB" id="A0A2C5YS18"/>
<protein>
    <submittedName>
        <fullName evidence="3">Uncharacterized protein</fullName>
    </submittedName>
</protein>
<dbReference type="PANTHER" id="PTHR28022:SF1">
    <property type="entry name" value="GPI MANNOSYLTRANSFERASE 2 SUBUNIT PGA1"/>
    <property type="match status" value="1"/>
</dbReference>
<feature type="transmembrane region" description="Helical" evidence="1">
    <location>
        <begin position="199"/>
        <end position="217"/>
    </location>
</feature>
<evidence type="ECO:0000313" key="3">
    <source>
        <dbReference type="EMBL" id="PHH69804.1"/>
    </source>
</evidence>
<dbReference type="GO" id="GO:0000030">
    <property type="term" value="F:mannosyltransferase activity"/>
    <property type="evidence" value="ECO:0007669"/>
    <property type="project" value="TreeGrafter"/>
</dbReference>
<organism evidence="3 4">
    <name type="scientific">Ophiocordyceps camponoti-rufipedis</name>
    <dbReference type="NCBI Taxonomy" id="2004952"/>
    <lineage>
        <taxon>Eukaryota</taxon>
        <taxon>Fungi</taxon>
        <taxon>Dikarya</taxon>
        <taxon>Ascomycota</taxon>
        <taxon>Pezizomycotina</taxon>
        <taxon>Sordariomycetes</taxon>
        <taxon>Hypocreomycetidae</taxon>
        <taxon>Hypocreales</taxon>
        <taxon>Ophiocordycipitaceae</taxon>
        <taxon>Ophiocordyceps</taxon>
    </lineage>
</organism>
<evidence type="ECO:0000256" key="2">
    <source>
        <dbReference type="SAM" id="SignalP"/>
    </source>
</evidence>
<evidence type="ECO:0000313" key="4">
    <source>
        <dbReference type="Proteomes" id="UP000226431"/>
    </source>
</evidence>
<reference evidence="3 4" key="1">
    <citation type="submission" date="2017-06" db="EMBL/GenBank/DDBJ databases">
        <title>Ant-infecting Ophiocordyceps genomes reveal a high diversity of potential behavioral manipulation genes and a possible major role for enterotoxins.</title>
        <authorList>
            <person name="De Bekker C."/>
            <person name="Evans H.C."/>
            <person name="Brachmann A."/>
            <person name="Hughes D.P."/>
        </authorList>
    </citation>
    <scope>NUCLEOTIDE SEQUENCE [LARGE SCALE GENOMIC DNA]</scope>
    <source>
        <strain evidence="3 4">Map16</strain>
    </source>
</reference>
<dbReference type="GO" id="GO:0005789">
    <property type="term" value="C:endoplasmic reticulum membrane"/>
    <property type="evidence" value="ECO:0007669"/>
    <property type="project" value="TreeGrafter"/>
</dbReference>
<dbReference type="PANTHER" id="PTHR28022">
    <property type="entry name" value="GPI MANNOSYLTRANSFERASE 2 SUBUNIT PGA1"/>
    <property type="match status" value="1"/>
</dbReference>
<accession>A0A2C5YS18</accession>
<name>A0A2C5YS18_9HYPO</name>
<keyword evidence="1" id="KW-0812">Transmembrane</keyword>
<dbReference type="Proteomes" id="UP000226431">
    <property type="component" value="Unassembled WGS sequence"/>
</dbReference>
<feature type="signal peptide" evidence="2">
    <location>
        <begin position="1"/>
        <end position="27"/>
    </location>
</feature>
<gene>
    <name evidence="3" type="ORF">CDD80_6475</name>
</gene>
<dbReference type="GO" id="GO:0006506">
    <property type="term" value="P:GPI anchor biosynthetic process"/>
    <property type="evidence" value="ECO:0007669"/>
    <property type="project" value="TreeGrafter"/>
</dbReference>
<evidence type="ECO:0000256" key="1">
    <source>
        <dbReference type="SAM" id="Phobius"/>
    </source>
</evidence>
<keyword evidence="2" id="KW-0732">Signal</keyword>
<keyword evidence="4" id="KW-1185">Reference proteome</keyword>
<dbReference type="GO" id="GO:0031501">
    <property type="term" value="C:mannosyltransferase complex"/>
    <property type="evidence" value="ECO:0007669"/>
    <property type="project" value="TreeGrafter"/>
</dbReference>
<feature type="chain" id="PRO_5013310576" evidence="2">
    <location>
        <begin position="28"/>
        <end position="239"/>
    </location>
</feature>
<keyword evidence="1" id="KW-0472">Membrane</keyword>
<proteinExistence type="predicted"/>
<keyword evidence="1" id="KW-1133">Transmembrane helix</keyword>
<sequence>MRPNRRRPPLLSPLLLLLLTTATIAQANVEKIIFPGPPANTPLTDPNPNLDSLSPQRSVLRTNLSRVFPAAEGLAVRGQSSWLLLYDLVEGRRYELRVCWAAVEPTSFALDVHHLDHVWHIPELNQSLTEFASSKRAVKDTIVLSHQQLPERKTSALLLHVRAAADYFTDDHQLMKHPPPVLVDLILDPYLYNIVPQSLVPIAGYLVLVGVVTWFLARWIASSLESVAASPQRHANKYD</sequence>
<dbReference type="InterPro" id="IPR019433">
    <property type="entry name" value="GPI_ManTrfase_II_coact_Pga1"/>
</dbReference>
<dbReference type="EMBL" id="NJES01000709">
    <property type="protein sequence ID" value="PHH69804.1"/>
    <property type="molecule type" value="Genomic_DNA"/>
</dbReference>